<name>A0A179G462_METCM</name>
<dbReference type="AlphaFoldDB" id="A0A179G462"/>
<sequence>MRILIASATAQAVFAAALLSTPDTSTLRNRGGVENLPTMDLTDTETLYKLYTAASGAKSVRDFYISGLPVTADAASKLGTSLGIQMLNKMDATPGQPVTVVVTFLKGVVGCISEGKSASEAFECGKKNIWGLGDNMSILLPERCNNFLGQFEVPGTGGWPGRCHDPSIKQHPEGNSARRGILRSACKVFYFLQGSRFEEADRLRGKPNCDERFPSDDRIAKMEAESQLKIKMDKATIDLINFRRRLLDRFNQNLQVSTYYSDIEEAATYIAQGAFPSAVGKDNKEIMQLAEWFLGDLHPEWDLKDWVAAPEVPARNITTDDRDFRKAHDLIRGGPYAGLFRDSKPQSETCYSAAGLAEAQPSTNWDKLAAALGLIEKTLRKNQRIYW</sequence>
<dbReference type="GeneID" id="28844106"/>
<feature type="chain" id="PRO_5012249661" evidence="1">
    <location>
        <begin position="16"/>
        <end position="387"/>
    </location>
</feature>
<evidence type="ECO:0000313" key="2">
    <source>
        <dbReference type="EMBL" id="OAQ71929.2"/>
    </source>
</evidence>
<accession>A0A179G462</accession>
<keyword evidence="3" id="KW-1185">Reference proteome</keyword>
<comment type="caution">
    <text evidence="2">The sequence shown here is derived from an EMBL/GenBank/DDBJ whole genome shotgun (WGS) entry which is preliminary data.</text>
</comment>
<dbReference type="RefSeq" id="XP_022284643.1">
    <property type="nucleotide sequence ID" value="XM_022428154.1"/>
</dbReference>
<feature type="signal peptide" evidence="1">
    <location>
        <begin position="1"/>
        <end position="15"/>
    </location>
</feature>
<protein>
    <submittedName>
        <fullName evidence="2">Uncharacterized protein</fullName>
    </submittedName>
</protein>
<evidence type="ECO:0000256" key="1">
    <source>
        <dbReference type="SAM" id="SignalP"/>
    </source>
</evidence>
<dbReference type="STRING" id="1380566.A0A179G462"/>
<dbReference type="EMBL" id="LSBJ02000001">
    <property type="protein sequence ID" value="OAQ71929.2"/>
    <property type="molecule type" value="Genomic_DNA"/>
</dbReference>
<reference evidence="2 3" key="1">
    <citation type="journal article" date="2016" name="PLoS Pathog.">
        <title>Biosynthesis of antibiotic leucinostatins in bio-control fungus Purpureocillium lilacinum and their inhibition on phytophthora revealed by genome mining.</title>
        <authorList>
            <person name="Wang G."/>
            <person name="Liu Z."/>
            <person name="Lin R."/>
            <person name="Li E."/>
            <person name="Mao Z."/>
            <person name="Ling J."/>
            <person name="Yang Y."/>
            <person name="Yin W.B."/>
            <person name="Xie B."/>
        </authorList>
    </citation>
    <scope>NUCLEOTIDE SEQUENCE [LARGE SCALE GENOMIC DNA]</scope>
    <source>
        <strain evidence="2">170</strain>
    </source>
</reference>
<proteinExistence type="predicted"/>
<keyword evidence="1" id="KW-0732">Signal</keyword>
<dbReference type="KEGG" id="pchm:VFPPC_00006"/>
<evidence type="ECO:0000313" key="3">
    <source>
        <dbReference type="Proteomes" id="UP000078397"/>
    </source>
</evidence>
<dbReference type="Proteomes" id="UP000078397">
    <property type="component" value="Unassembled WGS sequence"/>
</dbReference>
<dbReference type="OrthoDB" id="4947802at2759"/>
<gene>
    <name evidence="2" type="ORF">VFPPC_00006</name>
</gene>
<organism evidence="2 3">
    <name type="scientific">Pochonia chlamydosporia 170</name>
    <dbReference type="NCBI Taxonomy" id="1380566"/>
    <lineage>
        <taxon>Eukaryota</taxon>
        <taxon>Fungi</taxon>
        <taxon>Dikarya</taxon>
        <taxon>Ascomycota</taxon>
        <taxon>Pezizomycotina</taxon>
        <taxon>Sordariomycetes</taxon>
        <taxon>Hypocreomycetidae</taxon>
        <taxon>Hypocreales</taxon>
        <taxon>Clavicipitaceae</taxon>
        <taxon>Pochonia</taxon>
    </lineage>
</organism>